<dbReference type="SMART" id="SM00091">
    <property type="entry name" value="PAS"/>
    <property type="match status" value="1"/>
</dbReference>
<dbReference type="AlphaFoldDB" id="A0A6N8H914"/>
<comment type="caution">
    <text evidence="10">The sequence shown here is derived from an EMBL/GenBank/DDBJ whole genome shotgun (WGS) entry which is preliminary data.</text>
</comment>
<dbReference type="PANTHER" id="PTHR43304:SF1">
    <property type="entry name" value="PAC DOMAIN-CONTAINING PROTEIN"/>
    <property type="match status" value="1"/>
</dbReference>
<keyword evidence="3" id="KW-0597">Phosphoprotein</keyword>
<dbReference type="InterPro" id="IPR003661">
    <property type="entry name" value="HisK_dim/P_dom"/>
</dbReference>
<dbReference type="InterPro" id="IPR004358">
    <property type="entry name" value="Sig_transdc_His_kin-like_C"/>
</dbReference>
<keyword evidence="6" id="KW-0472">Membrane</keyword>
<evidence type="ECO:0000259" key="8">
    <source>
        <dbReference type="PROSITE" id="PS50112"/>
    </source>
</evidence>
<evidence type="ECO:0000313" key="11">
    <source>
        <dbReference type="Proteomes" id="UP000433945"/>
    </source>
</evidence>
<evidence type="ECO:0000256" key="1">
    <source>
        <dbReference type="ARBA" id="ARBA00000085"/>
    </source>
</evidence>
<dbReference type="SUPFAM" id="SSF55785">
    <property type="entry name" value="PYP-like sensor domain (PAS domain)"/>
    <property type="match status" value="1"/>
</dbReference>
<dbReference type="Pfam" id="PF00512">
    <property type="entry name" value="HisKA"/>
    <property type="match status" value="1"/>
</dbReference>
<reference evidence="10 11" key="1">
    <citation type="submission" date="2019-12" db="EMBL/GenBank/DDBJ databases">
        <authorList>
            <person name="Sun J.-Q."/>
        </authorList>
    </citation>
    <scope>NUCLEOTIDE SEQUENCE [LARGE SCALE GENOMIC DNA]</scope>
    <source>
        <strain evidence="10 11">JCM 17928</strain>
    </source>
</reference>
<dbReference type="SMART" id="SM00387">
    <property type="entry name" value="HATPase_c"/>
    <property type="match status" value="1"/>
</dbReference>
<feature type="transmembrane region" description="Helical" evidence="6">
    <location>
        <begin position="12"/>
        <end position="31"/>
    </location>
</feature>
<feature type="transmembrane region" description="Helical" evidence="6">
    <location>
        <begin position="120"/>
        <end position="137"/>
    </location>
</feature>
<dbReference type="Pfam" id="PF13426">
    <property type="entry name" value="PAS_9"/>
    <property type="match status" value="1"/>
</dbReference>
<dbReference type="Gene3D" id="3.30.565.10">
    <property type="entry name" value="Histidine kinase-like ATPase, C-terminal domain"/>
    <property type="match status" value="1"/>
</dbReference>
<dbReference type="PROSITE" id="PS50109">
    <property type="entry name" value="HIS_KIN"/>
    <property type="match status" value="1"/>
</dbReference>
<dbReference type="InterPro" id="IPR000014">
    <property type="entry name" value="PAS"/>
</dbReference>
<dbReference type="PROSITE" id="PS50112">
    <property type="entry name" value="PAS"/>
    <property type="match status" value="1"/>
</dbReference>
<evidence type="ECO:0000259" key="7">
    <source>
        <dbReference type="PROSITE" id="PS50109"/>
    </source>
</evidence>
<dbReference type="InterPro" id="IPR052162">
    <property type="entry name" value="Sensor_kinase/Photoreceptor"/>
</dbReference>
<evidence type="ECO:0000256" key="2">
    <source>
        <dbReference type="ARBA" id="ARBA00012438"/>
    </source>
</evidence>
<keyword evidence="11" id="KW-1185">Reference proteome</keyword>
<dbReference type="InterPro" id="IPR000700">
    <property type="entry name" value="PAS-assoc_C"/>
</dbReference>
<gene>
    <name evidence="10" type="ORF">GN157_01770</name>
</gene>
<keyword evidence="5" id="KW-0418">Kinase</keyword>
<keyword evidence="6" id="KW-1133">Transmembrane helix</keyword>
<dbReference type="Proteomes" id="UP000433945">
    <property type="component" value="Unassembled WGS sequence"/>
</dbReference>
<dbReference type="Pfam" id="PF02518">
    <property type="entry name" value="HATPase_c"/>
    <property type="match status" value="1"/>
</dbReference>
<evidence type="ECO:0000256" key="5">
    <source>
        <dbReference type="ARBA" id="ARBA00022777"/>
    </source>
</evidence>
<feature type="transmembrane region" description="Helical" evidence="6">
    <location>
        <begin position="262"/>
        <end position="281"/>
    </location>
</feature>
<feature type="transmembrane region" description="Helical" evidence="6">
    <location>
        <begin position="79"/>
        <end position="100"/>
    </location>
</feature>
<feature type="domain" description="PAC" evidence="9">
    <location>
        <begin position="371"/>
        <end position="421"/>
    </location>
</feature>
<feature type="transmembrane region" description="Helical" evidence="6">
    <location>
        <begin position="224"/>
        <end position="242"/>
    </location>
</feature>
<evidence type="ECO:0000259" key="9">
    <source>
        <dbReference type="PROSITE" id="PS50113"/>
    </source>
</evidence>
<dbReference type="RefSeq" id="WP_157481417.1">
    <property type="nucleotide sequence ID" value="NZ_WOWP01000008.1"/>
</dbReference>
<protein>
    <recommendedName>
        <fullName evidence="2">histidine kinase</fullName>
        <ecNumber evidence="2">2.7.13.3</ecNumber>
    </recommendedName>
</protein>
<organism evidence="10 11">
    <name type="scientific">Flavobacterium rakeshii</name>
    <dbReference type="NCBI Taxonomy" id="1038845"/>
    <lineage>
        <taxon>Bacteria</taxon>
        <taxon>Pseudomonadati</taxon>
        <taxon>Bacteroidota</taxon>
        <taxon>Flavobacteriia</taxon>
        <taxon>Flavobacteriales</taxon>
        <taxon>Flavobacteriaceae</taxon>
        <taxon>Flavobacterium</taxon>
    </lineage>
</organism>
<dbReference type="OrthoDB" id="9781208at2"/>
<feature type="transmembrane region" description="Helical" evidence="6">
    <location>
        <begin position="149"/>
        <end position="169"/>
    </location>
</feature>
<keyword evidence="6" id="KW-0812">Transmembrane</keyword>
<dbReference type="PANTHER" id="PTHR43304">
    <property type="entry name" value="PHYTOCHROME-LIKE PROTEIN CPH1"/>
    <property type="match status" value="1"/>
</dbReference>
<dbReference type="PRINTS" id="PR00344">
    <property type="entry name" value="BCTRLSENSOR"/>
</dbReference>
<feature type="domain" description="Histidine kinase" evidence="7">
    <location>
        <begin position="439"/>
        <end position="652"/>
    </location>
</feature>
<evidence type="ECO:0000313" key="10">
    <source>
        <dbReference type="EMBL" id="MUV02423.1"/>
    </source>
</evidence>
<dbReference type="SUPFAM" id="SSF55874">
    <property type="entry name" value="ATPase domain of HSP90 chaperone/DNA topoisomerase II/histidine kinase"/>
    <property type="match status" value="1"/>
</dbReference>
<evidence type="ECO:0000256" key="3">
    <source>
        <dbReference type="ARBA" id="ARBA00022553"/>
    </source>
</evidence>
<dbReference type="NCBIfam" id="TIGR00229">
    <property type="entry name" value="sensory_box"/>
    <property type="match status" value="1"/>
</dbReference>
<dbReference type="EC" id="2.7.13.3" evidence="2"/>
<feature type="transmembrane region" description="Helical" evidence="6">
    <location>
        <begin position="51"/>
        <end position="67"/>
    </location>
</feature>
<dbReference type="InterPro" id="IPR005467">
    <property type="entry name" value="His_kinase_dom"/>
</dbReference>
<dbReference type="Gene3D" id="1.10.287.130">
    <property type="match status" value="1"/>
</dbReference>
<name>A0A6N8H914_9FLAO</name>
<evidence type="ECO:0000256" key="4">
    <source>
        <dbReference type="ARBA" id="ARBA00022679"/>
    </source>
</evidence>
<dbReference type="GO" id="GO:0000155">
    <property type="term" value="F:phosphorelay sensor kinase activity"/>
    <property type="evidence" value="ECO:0007669"/>
    <property type="project" value="InterPro"/>
</dbReference>
<dbReference type="SMART" id="SM00388">
    <property type="entry name" value="HisKA"/>
    <property type="match status" value="1"/>
</dbReference>
<evidence type="ECO:0000256" key="6">
    <source>
        <dbReference type="SAM" id="Phobius"/>
    </source>
</evidence>
<dbReference type="InterPro" id="IPR036890">
    <property type="entry name" value="HATPase_C_sf"/>
</dbReference>
<accession>A0A6N8H914</accession>
<dbReference type="InterPro" id="IPR036097">
    <property type="entry name" value="HisK_dim/P_sf"/>
</dbReference>
<sequence length="670" mass="75652">MIENIKKVRFVTIAGALVFLLASAVLVGWLWDISTLKSILDGYISMKFNTAVSFLLLSVCLIITSLTKRVSPTILTIELLVAVYSLVSLSQEIFAVNLGIDEILYPDVEGFLKNEAYPGRLSPITAVLFVVMGLSLFGQTLFKHLRLYFQYAFHFVSLISLICIVGYFFDVPSLYKFTFLTPIAIHTAIGFAILSIGAAALNPCLGVVKLFLERETGNIIAKKLFFRMMGLIAVLTYIRMQLYKHNVLTTDDGTIFSMKPSLALSSILFIIICFVFIYKAANAINQSERKQKLAEVHFKSVIESAPNAFIISDETGTITLVNKQTEIIFGYTKDELVGQKIDLLVPTKFRHHHPKNRNSYHAAPTARYFGAGRDLHGMRKDGTEFPVEIGLNPLTTGDSTLILASVIDITKRKEQEAIINKQVLELQNKNEELEQFNYIASHDLQEPLRTVSNFIQIIEEDHGKELNPEIKLYLEHINLATGRMSMLVKSLLDFARLGKNRQLVYIDCNDVLKDVVSDLNGLISASGAEVRYGVMPHLYAYRLELRLVFQNLINNAIKFRKNDIAPIIKIHCHEEKNYYEFWVSDNGIGINPRYFERIFQIFKSLHKDGQFEGHGIGLAHCYKIVGLHMGKIWVESEPGEGSTFKFTISKFIDNNEQRSDEKAGKLHNAG</sequence>
<dbReference type="EMBL" id="WOWP01000008">
    <property type="protein sequence ID" value="MUV02423.1"/>
    <property type="molecule type" value="Genomic_DNA"/>
</dbReference>
<dbReference type="InterPro" id="IPR035965">
    <property type="entry name" value="PAS-like_dom_sf"/>
</dbReference>
<dbReference type="CDD" id="cd00082">
    <property type="entry name" value="HisKA"/>
    <property type="match status" value="1"/>
</dbReference>
<dbReference type="PROSITE" id="PS50113">
    <property type="entry name" value="PAC"/>
    <property type="match status" value="1"/>
</dbReference>
<proteinExistence type="predicted"/>
<keyword evidence="4" id="KW-0808">Transferase</keyword>
<feature type="transmembrane region" description="Helical" evidence="6">
    <location>
        <begin position="189"/>
        <end position="212"/>
    </location>
</feature>
<dbReference type="SUPFAM" id="SSF47384">
    <property type="entry name" value="Homodimeric domain of signal transducing histidine kinase"/>
    <property type="match status" value="1"/>
</dbReference>
<dbReference type="InterPro" id="IPR003594">
    <property type="entry name" value="HATPase_dom"/>
</dbReference>
<dbReference type="CDD" id="cd00130">
    <property type="entry name" value="PAS"/>
    <property type="match status" value="1"/>
</dbReference>
<feature type="domain" description="PAS" evidence="8">
    <location>
        <begin position="294"/>
        <end position="346"/>
    </location>
</feature>
<dbReference type="Gene3D" id="3.30.450.20">
    <property type="entry name" value="PAS domain"/>
    <property type="match status" value="1"/>
</dbReference>
<comment type="catalytic activity">
    <reaction evidence="1">
        <text>ATP + protein L-histidine = ADP + protein N-phospho-L-histidine.</text>
        <dbReference type="EC" id="2.7.13.3"/>
    </reaction>
</comment>